<dbReference type="Proteomes" id="UP000237968">
    <property type="component" value="Unassembled WGS sequence"/>
</dbReference>
<protein>
    <submittedName>
        <fullName evidence="5">HTH-type transcriptional regulator VirS</fullName>
    </submittedName>
</protein>
<dbReference type="PANTHER" id="PTHR47894">
    <property type="entry name" value="HTH-TYPE TRANSCRIPTIONAL REGULATOR GADX"/>
    <property type="match status" value="1"/>
</dbReference>
<keyword evidence="3" id="KW-0804">Transcription</keyword>
<keyword evidence="6" id="KW-1185">Reference proteome</keyword>
<dbReference type="GO" id="GO:0003700">
    <property type="term" value="F:DNA-binding transcription factor activity"/>
    <property type="evidence" value="ECO:0007669"/>
    <property type="project" value="InterPro"/>
</dbReference>
<sequence length="331" mass="37218">MSSQGPYALVAVVQTLLRAGISLGIPRSELLTAASLTEDTLADPDTHIPYAHQAGLGREIVSRNRGVNIELVALEQLSLSSMGLLGHALRHCATYEAMVRVFCRYQNVLTNVARWSFDETTGVVRVDTTMVGPAPLTMLLALVKLGRLLTHVDFVPVRVEAKHPPLGDPREFERVLALTPQFRAEGYVMELDPATLSLPVLEARPELLAGCTPLLGAYATAAEEPPLSRRLRTYFERHLPEGQTSRSWYARSLGMSDRTLNRRLEAENTTFRKELERARQQLAERWLEHADHSVAEIALMVGYSEPSAFHRSFRRWHDCSPRAWRQRTFRA</sequence>
<dbReference type="InterPro" id="IPR032687">
    <property type="entry name" value="AraC-type_N"/>
</dbReference>
<feature type="domain" description="HTH araC/xylS-type" evidence="4">
    <location>
        <begin position="229"/>
        <end position="327"/>
    </location>
</feature>
<dbReference type="OrthoDB" id="9816010at2"/>
<dbReference type="GO" id="GO:0005829">
    <property type="term" value="C:cytosol"/>
    <property type="evidence" value="ECO:0007669"/>
    <property type="project" value="TreeGrafter"/>
</dbReference>
<dbReference type="AlphaFoldDB" id="A0A2S9YJZ0"/>
<dbReference type="EMBL" id="PVNK01000014">
    <property type="protein sequence ID" value="PRQ05418.1"/>
    <property type="molecule type" value="Genomic_DNA"/>
</dbReference>
<dbReference type="Pfam" id="PF12833">
    <property type="entry name" value="HTH_18"/>
    <property type="match status" value="1"/>
</dbReference>
<dbReference type="PROSITE" id="PS01124">
    <property type="entry name" value="HTH_ARAC_FAMILY_2"/>
    <property type="match status" value="1"/>
</dbReference>
<dbReference type="SMART" id="SM00342">
    <property type="entry name" value="HTH_ARAC"/>
    <property type="match status" value="1"/>
</dbReference>
<keyword evidence="2" id="KW-0238">DNA-binding</keyword>
<evidence type="ECO:0000256" key="2">
    <source>
        <dbReference type="ARBA" id="ARBA00023125"/>
    </source>
</evidence>
<evidence type="ECO:0000256" key="1">
    <source>
        <dbReference type="ARBA" id="ARBA00023015"/>
    </source>
</evidence>
<dbReference type="InterPro" id="IPR009057">
    <property type="entry name" value="Homeodomain-like_sf"/>
</dbReference>
<dbReference type="Pfam" id="PF12625">
    <property type="entry name" value="Arabinose_bd"/>
    <property type="match status" value="1"/>
</dbReference>
<evidence type="ECO:0000313" key="6">
    <source>
        <dbReference type="Proteomes" id="UP000237968"/>
    </source>
</evidence>
<gene>
    <name evidence="5" type="primary">virS_1</name>
    <name evidence="5" type="ORF">ENSA5_02810</name>
</gene>
<evidence type="ECO:0000313" key="5">
    <source>
        <dbReference type="EMBL" id="PRQ05418.1"/>
    </source>
</evidence>
<dbReference type="RefSeq" id="WP_106389760.1">
    <property type="nucleotide sequence ID" value="NZ_PVNK01000014.1"/>
</dbReference>
<comment type="caution">
    <text evidence="5">The sequence shown here is derived from an EMBL/GenBank/DDBJ whole genome shotgun (WGS) entry which is preliminary data.</text>
</comment>
<reference evidence="5 6" key="1">
    <citation type="submission" date="2018-03" db="EMBL/GenBank/DDBJ databases">
        <title>Draft Genome Sequences of the Obligatory Marine Myxobacteria Enhygromyxa salina SWB005.</title>
        <authorList>
            <person name="Poehlein A."/>
            <person name="Moghaddam J.A."/>
            <person name="Harms H."/>
            <person name="Alanjari M."/>
            <person name="Koenig G.M."/>
            <person name="Daniel R."/>
            <person name="Schaeberle T.F."/>
        </authorList>
    </citation>
    <scope>NUCLEOTIDE SEQUENCE [LARGE SCALE GENOMIC DNA]</scope>
    <source>
        <strain evidence="5 6">SWB005</strain>
    </source>
</reference>
<evidence type="ECO:0000259" key="4">
    <source>
        <dbReference type="PROSITE" id="PS01124"/>
    </source>
</evidence>
<evidence type="ECO:0000256" key="3">
    <source>
        <dbReference type="ARBA" id="ARBA00023163"/>
    </source>
</evidence>
<accession>A0A2S9YJZ0</accession>
<dbReference type="InterPro" id="IPR018060">
    <property type="entry name" value="HTH_AraC"/>
</dbReference>
<dbReference type="PANTHER" id="PTHR47894:SF1">
    <property type="entry name" value="HTH-TYPE TRANSCRIPTIONAL REGULATOR VQSM"/>
    <property type="match status" value="1"/>
</dbReference>
<organism evidence="5 6">
    <name type="scientific">Enhygromyxa salina</name>
    <dbReference type="NCBI Taxonomy" id="215803"/>
    <lineage>
        <taxon>Bacteria</taxon>
        <taxon>Pseudomonadati</taxon>
        <taxon>Myxococcota</taxon>
        <taxon>Polyangia</taxon>
        <taxon>Nannocystales</taxon>
        <taxon>Nannocystaceae</taxon>
        <taxon>Enhygromyxa</taxon>
    </lineage>
</organism>
<keyword evidence="1" id="KW-0805">Transcription regulation</keyword>
<dbReference type="GO" id="GO:0000976">
    <property type="term" value="F:transcription cis-regulatory region binding"/>
    <property type="evidence" value="ECO:0007669"/>
    <property type="project" value="TreeGrafter"/>
</dbReference>
<dbReference type="SUPFAM" id="SSF46689">
    <property type="entry name" value="Homeodomain-like"/>
    <property type="match status" value="1"/>
</dbReference>
<proteinExistence type="predicted"/>
<dbReference type="Gene3D" id="1.10.10.60">
    <property type="entry name" value="Homeodomain-like"/>
    <property type="match status" value="1"/>
</dbReference>
<name>A0A2S9YJZ0_9BACT</name>